<organism evidence="1 2">
    <name type="scientific">Sphingobium tyrosinilyticum</name>
    <dbReference type="NCBI Taxonomy" id="2715436"/>
    <lineage>
        <taxon>Bacteria</taxon>
        <taxon>Pseudomonadati</taxon>
        <taxon>Pseudomonadota</taxon>
        <taxon>Alphaproteobacteria</taxon>
        <taxon>Sphingomonadales</taxon>
        <taxon>Sphingomonadaceae</taxon>
        <taxon>Sphingobium</taxon>
    </lineage>
</organism>
<protein>
    <submittedName>
        <fullName evidence="1">CoA transferase</fullName>
    </submittedName>
</protein>
<keyword evidence="2" id="KW-1185">Reference proteome</keyword>
<gene>
    <name evidence="1" type="ORF">ACFO3E_09170</name>
</gene>
<dbReference type="EMBL" id="JBHSFZ010000015">
    <property type="protein sequence ID" value="MFC4594359.1"/>
    <property type="molecule type" value="Genomic_DNA"/>
</dbReference>
<dbReference type="PANTHER" id="PTHR48228:SF5">
    <property type="entry name" value="ALPHA-METHYLACYL-COA RACEMASE"/>
    <property type="match status" value="1"/>
</dbReference>
<dbReference type="Proteomes" id="UP001595957">
    <property type="component" value="Unassembled WGS sequence"/>
</dbReference>
<dbReference type="GO" id="GO:0016740">
    <property type="term" value="F:transferase activity"/>
    <property type="evidence" value="ECO:0007669"/>
    <property type="project" value="UniProtKB-KW"/>
</dbReference>
<comment type="caution">
    <text evidence="1">The sequence shown here is derived from an EMBL/GenBank/DDBJ whole genome shotgun (WGS) entry which is preliminary data.</text>
</comment>
<dbReference type="InterPro" id="IPR023606">
    <property type="entry name" value="CoA-Trfase_III_dom_1_sf"/>
</dbReference>
<name>A0ABV9F1Y9_9SPHN</name>
<dbReference type="InterPro" id="IPR044855">
    <property type="entry name" value="CoA-Trfase_III_dom3_sf"/>
</dbReference>
<proteinExistence type="predicted"/>
<dbReference type="InterPro" id="IPR050509">
    <property type="entry name" value="CoA-transferase_III"/>
</dbReference>
<evidence type="ECO:0000313" key="2">
    <source>
        <dbReference type="Proteomes" id="UP001595957"/>
    </source>
</evidence>
<dbReference type="InterPro" id="IPR003673">
    <property type="entry name" value="CoA-Trfase_fam_III"/>
</dbReference>
<sequence>MYGLLKGLTVVEGAAFIAGPSCGLHLAQMGATVIRFDQVGGGPDSARWPIGPKGQSLYWEGLNKGKKSLAIDLGRPEGRELAQRVATSGDGLFVTNFPVQGFLSYEKLSALRVDLVCLRVMGWADGTPAVDYTVNASVGMPYLTGHPDDPRPVNHVLPAWDLLAGAYGAFALLAAERERQASGKGREVRLALSDLAAATMGNLGNVAEVTLSGQDRPRSGNNLFGAFGRDFATADGERVMLVAITPRQWTGLIKALGLGEAVADLEARLGVDFAADEGTRFVHRTEVDALVASAIAERPLAKCAELFEATGVTWSIYRTLAEALEREPRLFAHNPIYGEATHGGGDSYPTPRAAARIPGEDLGEPFAAPRIGQHSDEVLSDLLGLSSGEIGELHDAGIVA</sequence>
<dbReference type="PANTHER" id="PTHR48228">
    <property type="entry name" value="SUCCINYL-COA--D-CITRAMALATE COA-TRANSFERASE"/>
    <property type="match status" value="1"/>
</dbReference>
<dbReference type="SUPFAM" id="SSF89796">
    <property type="entry name" value="CoA-transferase family III (CaiB/BaiF)"/>
    <property type="match status" value="1"/>
</dbReference>
<accession>A0ABV9F1Y9</accession>
<dbReference type="Gene3D" id="3.30.1540.10">
    <property type="entry name" value="formyl-coa transferase, domain 3"/>
    <property type="match status" value="1"/>
</dbReference>
<reference evidence="2" key="1">
    <citation type="journal article" date="2019" name="Int. J. Syst. Evol. Microbiol.">
        <title>The Global Catalogue of Microorganisms (GCM) 10K type strain sequencing project: providing services to taxonomists for standard genome sequencing and annotation.</title>
        <authorList>
            <consortium name="The Broad Institute Genomics Platform"/>
            <consortium name="The Broad Institute Genome Sequencing Center for Infectious Disease"/>
            <person name="Wu L."/>
            <person name="Ma J."/>
        </authorList>
    </citation>
    <scope>NUCLEOTIDE SEQUENCE [LARGE SCALE GENOMIC DNA]</scope>
    <source>
        <strain evidence="2">NBRC 103632</strain>
    </source>
</reference>
<dbReference type="Pfam" id="PF02515">
    <property type="entry name" value="CoA_transf_3"/>
    <property type="match status" value="1"/>
</dbReference>
<keyword evidence="1" id="KW-0808">Transferase</keyword>
<dbReference type="Gene3D" id="3.40.50.10540">
    <property type="entry name" value="Crotonobetainyl-coa:carnitine coa-transferase, domain 1"/>
    <property type="match status" value="1"/>
</dbReference>
<evidence type="ECO:0000313" key="1">
    <source>
        <dbReference type="EMBL" id="MFC4594359.1"/>
    </source>
</evidence>
<dbReference type="RefSeq" id="WP_380804016.1">
    <property type="nucleotide sequence ID" value="NZ_JBHSFZ010000015.1"/>
</dbReference>